<dbReference type="InterPro" id="IPR008507">
    <property type="entry name" value="DUF789"/>
</dbReference>
<name>A0A0S3SAI1_PHAAN</name>
<evidence type="ECO:0000256" key="1">
    <source>
        <dbReference type="SAM" id="Phobius"/>
    </source>
</evidence>
<reference evidence="2 3" key="1">
    <citation type="journal article" date="2015" name="Sci. Rep.">
        <title>The power of single molecule real-time sequencing technology in the de novo assembly of a eukaryotic genome.</title>
        <authorList>
            <person name="Sakai H."/>
            <person name="Naito K."/>
            <person name="Ogiso-Tanaka E."/>
            <person name="Takahashi Y."/>
            <person name="Iseki K."/>
            <person name="Muto C."/>
            <person name="Satou K."/>
            <person name="Teruya K."/>
            <person name="Shiroma A."/>
            <person name="Shimoji M."/>
            <person name="Hirano T."/>
            <person name="Itoh T."/>
            <person name="Kaga A."/>
            <person name="Tomooka N."/>
        </authorList>
    </citation>
    <scope>NUCLEOTIDE SEQUENCE [LARGE SCALE GENOMIC DNA]</scope>
    <source>
        <strain evidence="3">cv. Shumari</strain>
    </source>
</reference>
<dbReference type="AlphaFoldDB" id="A0A0S3SAI1"/>
<proteinExistence type="predicted"/>
<organism evidence="2 3">
    <name type="scientific">Vigna angularis var. angularis</name>
    <dbReference type="NCBI Taxonomy" id="157739"/>
    <lineage>
        <taxon>Eukaryota</taxon>
        <taxon>Viridiplantae</taxon>
        <taxon>Streptophyta</taxon>
        <taxon>Embryophyta</taxon>
        <taxon>Tracheophyta</taxon>
        <taxon>Spermatophyta</taxon>
        <taxon>Magnoliopsida</taxon>
        <taxon>eudicotyledons</taxon>
        <taxon>Gunneridae</taxon>
        <taxon>Pentapetalae</taxon>
        <taxon>rosids</taxon>
        <taxon>fabids</taxon>
        <taxon>Fabales</taxon>
        <taxon>Fabaceae</taxon>
        <taxon>Papilionoideae</taxon>
        <taxon>50 kb inversion clade</taxon>
        <taxon>NPAAA clade</taxon>
        <taxon>indigoferoid/millettioid clade</taxon>
        <taxon>Phaseoleae</taxon>
        <taxon>Vigna</taxon>
    </lineage>
</organism>
<protein>
    <submittedName>
        <fullName evidence="2">Uncharacterized protein</fullName>
    </submittedName>
</protein>
<gene>
    <name evidence="2" type="primary">Vigan.06G087200</name>
    <name evidence="2" type="ORF">VIGAN_06087200</name>
</gene>
<evidence type="ECO:0000313" key="2">
    <source>
        <dbReference type="EMBL" id="BAT89803.1"/>
    </source>
</evidence>
<keyword evidence="1" id="KW-0472">Membrane</keyword>
<keyword evidence="1" id="KW-1133">Transmembrane helix</keyword>
<feature type="transmembrane region" description="Helical" evidence="1">
    <location>
        <begin position="56"/>
        <end position="78"/>
    </location>
</feature>
<keyword evidence="1" id="KW-0812">Transmembrane</keyword>
<accession>A0A0S3SAI1</accession>
<dbReference type="Proteomes" id="UP000291084">
    <property type="component" value="Chromosome 6"/>
</dbReference>
<sequence>MLQARSMCFFKFLPCFLELSSNIKYPIYIVPSRNNEKELEACFLTYHTLSSSFEGIAIFLFFESIIVVQIVVFSNIIVSDCV</sequence>
<keyword evidence="3" id="KW-1185">Reference proteome</keyword>
<dbReference type="EMBL" id="AP015039">
    <property type="protein sequence ID" value="BAT89803.1"/>
    <property type="molecule type" value="Genomic_DNA"/>
</dbReference>
<dbReference type="Pfam" id="PF05623">
    <property type="entry name" value="DUF789"/>
    <property type="match status" value="1"/>
</dbReference>
<evidence type="ECO:0000313" key="3">
    <source>
        <dbReference type="Proteomes" id="UP000291084"/>
    </source>
</evidence>